<keyword evidence="3" id="KW-1185">Reference proteome</keyword>
<reference evidence="3" key="1">
    <citation type="submission" date="2016-03" db="EMBL/GenBank/DDBJ databases">
        <title>Complete genome sequence of the type strain Actinoalloteichus hymeniacidonis DSM 45092.</title>
        <authorList>
            <person name="Schaffert L."/>
            <person name="Albersmeier A."/>
            <person name="Winkler A."/>
            <person name="Kalinowski J."/>
            <person name="Zotchev S."/>
            <person name="Ruckert C."/>
        </authorList>
    </citation>
    <scope>NUCLEOTIDE SEQUENCE [LARGE SCALE GENOMIC DNA]</scope>
    <source>
        <strain evidence="3">HPA177(T) (DSM 45092(T))</strain>
    </source>
</reference>
<dbReference type="KEGG" id="ahm:TL08_23755"/>
<feature type="region of interest" description="Disordered" evidence="1">
    <location>
        <begin position="42"/>
        <end position="70"/>
    </location>
</feature>
<dbReference type="PROSITE" id="PS51257">
    <property type="entry name" value="PROKAR_LIPOPROTEIN"/>
    <property type="match status" value="1"/>
</dbReference>
<name>A0AAC9HUU0_9PSEU</name>
<protein>
    <submittedName>
        <fullName evidence="2">DUF3558 family protein</fullName>
    </submittedName>
</protein>
<dbReference type="Pfam" id="PF12079">
    <property type="entry name" value="DUF3558"/>
    <property type="match status" value="1"/>
</dbReference>
<proteinExistence type="predicted"/>
<sequence>MRCRVDYRMDMSERRLTVLTRCGVGVAVLATLAACTSEVDGHAAHTEPPHLSAPLPSTTTPSVAPRPHEVDLTDVDPCTILTEAQRIQLGFDRPPQSGVEDGFGDAATCSLRNSASRIGTRIALVTIEGVGVWTDDTAQVDVEHVQVVDFPALVVRTPMVDTVCNVEVDVAEGQFLDVLYRDDGSEPPLPQDQLCAGAQRIAEVSMESLIAAK</sequence>
<dbReference type="EMBL" id="CP014859">
    <property type="protein sequence ID" value="AOS65531.1"/>
    <property type="molecule type" value="Genomic_DNA"/>
</dbReference>
<evidence type="ECO:0000256" key="1">
    <source>
        <dbReference type="SAM" id="MobiDB-lite"/>
    </source>
</evidence>
<gene>
    <name evidence="2" type="ORF">TL08_23755</name>
</gene>
<evidence type="ECO:0000313" key="2">
    <source>
        <dbReference type="EMBL" id="AOS65531.1"/>
    </source>
</evidence>
<evidence type="ECO:0000313" key="3">
    <source>
        <dbReference type="Proteomes" id="UP000095210"/>
    </source>
</evidence>
<dbReference type="Proteomes" id="UP000095210">
    <property type="component" value="Chromosome"/>
</dbReference>
<organism evidence="2 3">
    <name type="scientific">Actinoalloteichus hymeniacidonis</name>
    <dbReference type="NCBI Taxonomy" id="340345"/>
    <lineage>
        <taxon>Bacteria</taxon>
        <taxon>Bacillati</taxon>
        <taxon>Actinomycetota</taxon>
        <taxon>Actinomycetes</taxon>
        <taxon>Pseudonocardiales</taxon>
        <taxon>Pseudonocardiaceae</taxon>
        <taxon>Actinoalloteichus</taxon>
    </lineage>
</organism>
<dbReference type="AlphaFoldDB" id="A0AAC9HUU0"/>
<accession>A0AAC9HUU0</accession>
<dbReference type="InterPro" id="IPR024520">
    <property type="entry name" value="DUF3558"/>
</dbReference>